<feature type="domain" description="TfoX C-terminal" evidence="1">
    <location>
        <begin position="11"/>
        <end position="86"/>
    </location>
</feature>
<proteinExistence type="predicted"/>
<dbReference type="AlphaFoldDB" id="A0A1X6YSE4"/>
<name>A0A1X6YSE4_9RHOB</name>
<dbReference type="EMBL" id="FWFK01000002">
    <property type="protein sequence ID" value="SLN29749.1"/>
    <property type="molecule type" value="Genomic_DNA"/>
</dbReference>
<protein>
    <recommendedName>
        <fullName evidence="1">TfoX C-terminal domain-containing protein</fullName>
    </recommendedName>
</protein>
<evidence type="ECO:0000313" key="3">
    <source>
        <dbReference type="Proteomes" id="UP000193570"/>
    </source>
</evidence>
<accession>A0A1X6YSE4</accession>
<dbReference type="Pfam" id="PF04994">
    <property type="entry name" value="TfoX_C"/>
    <property type="match status" value="1"/>
</dbReference>
<evidence type="ECO:0000313" key="2">
    <source>
        <dbReference type="EMBL" id="SLN29749.1"/>
    </source>
</evidence>
<reference evidence="2 3" key="1">
    <citation type="submission" date="2017-03" db="EMBL/GenBank/DDBJ databases">
        <authorList>
            <person name="Afonso C.L."/>
            <person name="Miller P.J."/>
            <person name="Scott M.A."/>
            <person name="Spackman E."/>
            <person name="Goraichik I."/>
            <person name="Dimitrov K.M."/>
            <person name="Suarez D.L."/>
            <person name="Swayne D.E."/>
        </authorList>
    </citation>
    <scope>NUCLEOTIDE SEQUENCE [LARGE SCALE GENOMIC DNA]</scope>
    <source>
        <strain evidence="2 3">CECT 8625</strain>
    </source>
</reference>
<dbReference type="Proteomes" id="UP000193570">
    <property type="component" value="Unassembled WGS sequence"/>
</dbReference>
<organism evidence="2 3">
    <name type="scientific">Roseivivax jejudonensis</name>
    <dbReference type="NCBI Taxonomy" id="1529041"/>
    <lineage>
        <taxon>Bacteria</taxon>
        <taxon>Pseudomonadati</taxon>
        <taxon>Pseudomonadota</taxon>
        <taxon>Alphaproteobacteria</taxon>
        <taxon>Rhodobacterales</taxon>
        <taxon>Roseobacteraceae</taxon>
        <taxon>Roseivivax</taxon>
    </lineage>
</organism>
<sequence length="119" mass="12348">MPPDPAAGTPLTAIRGIGPAQAALLRAAGVDDAETLHALGADAAYARMLSAGARPHFIPFYALHMALQGRPWNDCKGDEKAALRARYDALLAEHAAGPDSLPAALARFLDDLGIRAPLG</sequence>
<dbReference type="RefSeq" id="WP_234984185.1">
    <property type="nucleotide sequence ID" value="NZ_FWFK01000002.1"/>
</dbReference>
<dbReference type="Gene3D" id="1.10.150.20">
    <property type="entry name" value="5' to 3' exonuclease, C-terminal subdomain"/>
    <property type="match status" value="1"/>
</dbReference>
<dbReference type="InterPro" id="IPR007077">
    <property type="entry name" value="TfoX_C"/>
</dbReference>
<keyword evidence="3" id="KW-1185">Reference proteome</keyword>
<gene>
    <name evidence="2" type="ORF">ROJ8625_01315</name>
</gene>
<evidence type="ECO:0000259" key="1">
    <source>
        <dbReference type="Pfam" id="PF04994"/>
    </source>
</evidence>